<keyword evidence="5" id="KW-0460">Magnesium</keyword>
<dbReference type="Gene3D" id="1.10.600.10">
    <property type="entry name" value="Farnesyl Diphosphate Synthase"/>
    <property type="match status" value="1"/>
</dbReference>
<comment type="similarity">
    <text evidence="2">Belongs to the FPP/GGPP synthase family.</text>
</comment>
<proteinExistence type="inferred from homology"/>
<reference evidence="6" key="1">
    <citation type="submission" date="2020-05" db="EMBL/GenBank/DDBJ databases">
        <authorList>
            <person name="Chiriac C."/>
            <person name="Salcher M."/>
            <person name="Ghai R."/>
            <person name="Kavagutti S V."/>
        </authorList>
    </citation>
    <scope>NUCLEOTIDE SEQUENCE</scope>
</reference>
<organism evidence="6">
    <name type="scientific">freshwater metagenome</name>
    <dbReference type="NCBI Taxonomy" id="449393"/>
    <lineage>
        <taxon>unclassified sequences</taxon>
        <taxon>metagenomes</taxon>
        <taxon>ecological metagenomes</taxon>
    </lineage>
</organism>
<keyword evidence="3" id="KW-0808">Transferase</keyword>
<keyword evidence="4" id="KW-0479">Metal-binding</keyword>
<dbReference type="PANTHER" id="PTHR12001:SF85">
    <property type="entry name" value="SHORT CHAIN ISOPRENYL DIPHOSPHATE SYNTHASE"/>
    <property type="match status" value="1"/>
</dbReference>
<dbReference type="SUPFAM" id="SSF48576">
    <property type="entry name" value="Terpenoid synthases"/>
    <property type="match status" value="1"/>
</dbReference>
<dbReference type="PANTHER" id="PTHR12001">
    <property type="entry name" value="GERANYLGERANYL PYROPHOSPHATE SYNTHASE"/>
    <property type="match status" value="1"/>
</dbReference>
<dbReference type="GO" id="GO:0046872">
    <property type="term" value="F:metal ion binding"/>
    <property type="evidence" value="ECO:0007669"/>
    <property type="project" value="UniProtKB-KW"/>
</dbReference>
<evidence type="ECO:0000256" key="1">
    <source>
        <dbReference type="ARBA" id="ARBA00001946"/>
    </source>
</evidence>
<dbReference type="EMBL" id="CAEZSL010000069">
    <property type="protein sequence ID" value="CAB4542938.1"/>
    <property type="molecule type" value="Genomic_DNA"/>
</dbReference>
<dbReference type="GO" id="GO:0008299">
    <property type="term" value="P:isoprenoid biosynthetic process"/>
    <property type="evidence" value="ECO:0007669"/>
    <property type="project" value="InterPro"/>
</dbReference>
<dbReference type="CDD" id="cd00685">
    <property type="entry name" value="Trans_IPPS_HT"/>
    <property type="match status" value="1"/>
</dbReference>
<evidence type="ECO:0000256" key="3">
    <source>
        <dbReference type="ARBA" id="ARBA00022679"/>
    </source>
</evidence>
<evidence type="ECO:0000256" key="4">
    <source>
        <dbReference type="ARBA" id="ARBA00022723"/>
    </source>
</evidence>
<sequence>MSSTPPPSLVEIARRIETHLDAVLGAEESRWSSFDEDLTSPVEHIRRLVNSGGKRLRPAFSHWGFVGAGGDPDSSMSLDTGAALELLHAFALFHDDIMDGSLTRRGVAVTHEVFAEQHRLSGGSGEARRYGEGIAILVGDLAFVYSDRLMGDAPLAAREIWHELRIELNIGQLLDLIGTSRNERRRHKTERICRYKSGKYTIERPLHLGAMLAAPERKEELLPLLSAYGLPLGDAFQMRDDVMGVFGDTALTGKPVADDLREGKPTPLMAMAVERASHSQAKVLAKVGLDVLSDDDVRRAQEAIIDSGALTEMEELISSLTTQAIDSLEALPVLPEAKVELVALAHYVSHRHT</sequence>
<dbReference type="GO" id="GO:0004659">
    <property type="term" value="F:prenyltransferase activity"/>
    <property type="evidence" value="ECO:0007669"/>
    <property type="project" value="InterPro"/>
</dbReference>
<comment type="cofactor">
    <cofactor evidence="1">
        <name>Mg(2+)</name>
        <dbReference type="ChEBI" id="CHEBI:18420"/>
    </cofactor>
</comment>
<name>A0A6J6BXS8_9ZZZZ</name>
<protein>
    <submittedName>
        <fullName evidence="6">Unannotated protein</fullName>
    </submittedName>
</protein>
<dbReference type="AlphaFoldDB" id="A0A6J6BXS8"/>
<dbReference type="SFLD" id="SFLDS00005">
    <property type="entry name" value="Isoprenoid_Synthase_Type_I"/>
    <property type="match status" value="1"/>
</dbReference>
<dbReference type="InterPro" id="IPR008949">
    <property type="entry name" value="Isoprenoid_synthase_dom_sf"/>
</dbReference>
<evidence type="ECO:0000256" key="5">
    <source>
        <dbReference type="ARBA" id="ARBA00022842"/>
    </source>
</evidence>
<dbReference type="InterPro" id="IPR033749">
    <property type="entry name" value="Polyprenyl_synt_CS"/>
</dbReference>
<gene>
    <name evidence="6" type="ORF">UFOPK1421_00755</name>
</gene>
<dbReference type="InterPro" id="IPR000092">
    <property type="entry name" value="Polyprenyl_synt"/>
</dbReference>
<evidence type="ECO:0000256" key="2">
    <source>
        <dbReference type="ARBA" id="ARBA00006706"/>
    </source>
</evidence>
<accession>A0A6J6BXS8</accession>
<dbReference type="PROSITE" id="PS00444">
    <property type="entry name" value="POLYPRENYL_SYNTHASE_2"/>
    <property type="match status" value="1"/>
</dbReference>
<evidence type="ECO:0000313" key="6">
    <source>
        <dbReference type="EMBL" id="CAB4542938.1"/>
    </source>
</evidence>
<dbReference type="Pfam" id="PF00348">
    <property type="entry name" value="polyprenyl_synt"/>
    <property type="match status" value="1"/>
</dbReference>